<feature type="transmembrane region" description="Helical" evidence="4">
    <location>
        <begin position="258"/>
        <end position="276"/>
    </location>
</feature>
<reference evidence="5 6" key="1">
    <citation type="submission" date="2018-08" db="EMBL/GenBank/DDBJ databases">
        <title>Genome sequencing of Agrobacterium vitis strain ICMP 10754.</title>
        <authorList>
            <person name="Visnovsky S.B."/>
            <person name="Pitman A.R."/>
        </authorList>
    </citation>
    <scope>NUCLEOTIDE SEQUENCE [LARGE SCALE GENOMIC DNA]</scope>
    <source>
        <strain evidence="5 6">ICMP 10754</strain>
    </source>
</reference>
<dbReference type="InterPro" id="IPR036259">
    <property type="entry name" value="MFS_trans_sf"/>
</dbReference>
<dbReference type="EMBL" id="QUSG01000025">
    <property type="protein sequence ID" value="KAA3520807.1"/>
    <property type="molecule type" value="Genomic_DNA"/>
</dbReference>
<proteinExistence type="predicted"/>
<feature type="transmembrane region" description="Helical" evidence="4">
    <location>
        <begin position="179"/>
        <end position="199"/>
    </location>
</feature>
<keyword evidence="1 4" id="KW-0812">Transmembrane</keyword>
<sequence>MRSTPCLRPLNAWWGEESMFSMKSHSATIALIFGHIAGMIDLAGLPVWVGTLSAGFGFGNTHAGGLVTAFLLGVVLASLWVARMFHKLPGHLLAPGGYGASAVCFVLMSQLPPEFGTFLALHTLAGMATGAALSSTHGTMGRTANPLRIFALCSAGFGVFALVFLGTAPAVIAQSGPPTFFMILAAIMGTAALVTSMFFPKQQAGTDVQHYTAARIPATAWLVTIGVMLMNFVQALTFSYVERIGMARGYGEGEVQTVLLSIGIVNMFPGLIAAALQKRLPPLVVGIAGAAVQALLSVLITGSNDFLLYAVPSLFFAAVMIFTHTFLFGFLAKVDPSARAAAATPAMTMAGSAIAPLLGGVLSDVIGYHAIGLTAAVVACVTVALFARAHLSTRVIQQAGTT</sequence>
<feature type="transmembrane region" description="Helical" evidence="4">
    <location>
        <begin position="220"/>
        <end position="238"/>
    </location>
</feature>
<accession>A0A368NL52</accession>
<feature type="transmembrane region" description="Helical" evidence="4">
    <location>
        <begin position="283"/>
        <end position="300"/>
    </location>
</feature>
<comment type="caution">
    <text evidence="5">The sequence shown here is derived from an EMBL/GenBank/DDBJ whole genome shotgun (WGS) entry which is preliminary data.</text>
</comment>
<evidence type="ECO:0000256" key="1">
    <source>
        <dbReference type="ARBA" id="ARBA00022692"/>
    </source>
</evidence>
<evidence type="ECO:0000313" key="6">
    <source>
        <dbReference type="Proteomes" id="UP000436911"/>
    </source>
</evidence>
<dbReference type="InterPro" id="IPR011701">
    <property type="entry name" value="MFS"/>
</dbReference>
<feature type="transmembrane region" description="Helical" evidence="4">
    <location>
        <begin position="61"/>
        <end position="80"/>
    </location>
</feature>
<evidence type="ECO:0000256" key="3">
    <source>
        <dbReference type="ARBA" id="ARBA00023136"/>
    </source>
</evidence>
<dbReference type="Gene3D" id="1.20.1250.20">
    <property type="entry name" value="MFS general substrate transporter like domains"/>
    <property type="match status" value="1"/>
</dbReference>
<evidence type="ECO:0000313" key="5">
    <source>
        <dbReference type="EMBL" id="KAA3520807.1"/>
    </source>
</evidence>
<feature type="transmembrane region" description="Helical" evidence="4">
    <location>
        <begin position="115"/>
        <end position="135"/>
    </location>
</feature>
<dbReference type="GO" id="GO:0022857">
    <property type="term" value="F:transmembrane transporter activity"/>
    <property type="evidence" value="ECO:0007669"/>
    <property type="project" value="InterPro"/>
</dbReference>
<name>A0A368NL52_AGRVI</name>
<dbReference type="Pfam" id="PF07690">
    <property type="entry name" value="MFS_1"/>
    <property type="match status" value="1"/>
</dbReference>
<feature type="transmembrane region" description="Helical" evidence="4">
    <location>
        <begin position="147"/>
        <end position="173"/>
    </location>
</feature>
<feature type="transmembrane region" description="Helical" evidence="4">
    <location>
        <begin position="29"/>
        <end position="49"/>
    </location>
</feature>
<organism evidence="5 6">
    <name type="scientific">Agrobacterium vitis</name>
    <name type="common">Rhizobium vitis</name>
    <dbReference type="NCBI Taxonomy" id="373"/>
    <lineage>
        <taxon>Bacteria</taxon>
        <taxon>Pseudomonadati</taxon>
        <taxon>Pseudomonadota</taxon>
        <taxon>Alphaproteobacteria</taxon>
        <taxon>Hyphomicrobiales</taxon>
        <taxon>Rhizobiaceae</taxon>
        <taxon>Rhizobium/Agrobacterium group</taxon>
        <taxon>Agrobacterium</taxon>
    </lineage>
</organism>
<feature type="transmembrane region" description="Helical" evidence="4">
    <location>
        <begin position="306"/>
        <end position="328"/>
    </location>
</feature>
<evidence type="ECO:0000256" key="2">
    <source>
        <dbReference type="ARBA" id="ARBA00022989"/>
    </source>
</evidence>
<feature type="transmembrane region" description="Helical" evidence="4">
    <location>
        <begin position="340"/>
        <end position="359"/>
    </location>
</feature>
<dbReference type="Proteomes" id="UP000436911">
    <property type="component" value="Unassembled WGS sequence"/>
</dbReference>
<dbReference type="AlphaFoldDB" id="A0A368NL52"/>
<dbReference type="SUPFAM" id="SSF103473">
    <property type="entry name" value="MFS general substrate transporter"/>
    <property type="match status" value="1"/>
</dbReference>
<keyword evidence="2 4" id="KW-1133">Transmembrane helix</keyword>
<keyword evidence="3 4" id="KW-0472">Membrane</keyword>
<protein>
    <submittedName>
        <fullName evidence="5">MFS transporter</fullName>
    </submittedName>
</protein>
<feature type="transmembrane region" description="Helical" evidence="4">
    <location>
        <begin position="92"/>
        <end position="109"/>
    </location>
</feature>
<gene>
    <name evidence="5" type="ORF">DXT89_24880</name>
</gene>
<feature type="transmembrane region" description="Helical" evidence="4">
    <location>
        <begin position="365"/>
        <end position="387"/>
    </location>
</feature>
<evidence type="ECO:0000256" key="4">
    <source>
        <dbReference type="SAM" id="Phobius"/>
    </source>
</evidence>